<proteinExistence type="inferred from homology"/>
<dbReference type="InterPro" id="IPR000390">
    <property type="entry name" value="Small_drug/metabolite_transptr"/>
</dbReference>
<comment type="subcellular location">
    <subcellularLocation>
        <location evidence="1 7">Cell membrane</location>
        <topology evidence="1 7">Multi-pass membrane protein</topology>
    </subcellularLocation>
</comment>
<dbReference type="AlphaFoldDB" id="A0A229UN98"/>
<evidence type="ECO:0000313" key="10">
    <source>
        <dbReference type="Proteomes" id="UP000215509"/>
    </source>
</evidence>
<dbReference type="PANTHER" id="PTHR30561">
    <property type="entry name" value="SMR FAMILY PROTON-DEPENDENT DRUG EFFLUX TRANSPORTER SUGE"/>
    <property type="match status" value="1"/>
</dbReference>
<evidence type="ECO:0000256" key="6">
    <source>
        <dbReference type="ARBA" id="ARBA00023136"/>
    </source>
</evidence>
<keyword evidence="5 8" id="KW-1133">Transmembrane helix</keyword>
<keyword evidence="2" id="KW-0813">Transport</keyword>
<evidence type="ECO:0000256" key="7">
    <source>
        <dbReference type="RuleBase" id="RU003942"/>
    </source>
</evidence>
<dbReference type="Gene3D" id="1.10.3730.20">
    <property type="match status" value="1"/>
</dbReference>
<gene>
    <name evidence="9" type="ORF">CF651_18260</name>
</gene>
<feature type="transmembrane region" description="Helical" evidence="8">
    <location>
        <begin position="33"/>
        <end position="53"/>
    </location>
</feature>
<dbReference type="SUPFAM" id="SSF103481">
    <property type="entry name" value="Multidrug resistance efflux transporter EmrE"/>
    <property type="match status" value="1"/>
</dbReference>
<dbReference type="GO" id="GO:0005886">
    <property type="term" value="C:plasma membrane"/>
    <property type="evidence" value="ECO:0007669"/>
    <property type="project" value="UniProtKB-SubCell"/>
</dbReference>
<organism evidence="9 10">
    <name type="scientific">Paenibacillus rigui</name>
    <dbReference type="NCBI Taxonomy" id="554312"/>
    <lineage>
        <taxon>Bacteria</taxon>
        <taxon>Bacillati</taxon>
        <taxon>Bacillota</taxon>
        <taxon>Bacilli</taxon>
        <taxon>Bacillales</taxon>
        <taxon>Paenibacillaceae</taxon>
        <taxon>Paenibacillus</taxon>
    </lineage>
</organism>
<dbReference type="Proteomes" id="UP000215509">
    <property type="component" value="Unassembled WGS sequence"/>
</dbReference>
<name>A0A229UN98_9BACL</name>
<feature type="transmembrane region" description="Helical" evidence="8">
    <location>
        <begin position="6"/>
        <end position="21"/>
    </location>
</feature>
<keyword evidence="10" id="KW-1185">Reference proteome</keyword>
<dbReference type="FunFam" id="1.10.3730.20:FF:000001">
    <property type="entry name" value="Quaternary ammonium compound resistance transporter SugE"/>
    <property type="match status" value="1"/>
</dbReference>
<dbReference type="OrthoDB" id="21828at2"/>
<reference evidence="9 10" key="1">
    <citation type="submission" date="2017-07" db="EMBL/GenBank/DDBJ databases">
        <title>Genome sequencing and assembly of Paenibacillus rigui.</title>
        <authorList>
            <person name="Mayilraj S."/>
        </authorList>
    </citation>
    <scope>NUCLEOTIDE SEQUENCE [LARGE SCALE GENOMIC DNA]</scope>
    <source>
        <strain evidence="9 10">JCM 16352</strain>
    </source>
</reference>
<dbReference type="Pfam" id="PF00893">
    <property type="entry name" value="Multi_Drug_Res"/>
    <property type="match status" value="1"/>
</dbReference>
<evidence type="ECO:0000256" key="1">
    <source>
        <dbReference type="ARBA" id="ARBA00004651"/>
    </source>
</evidence>
<evidence type="ECO:0000256" key="2">
    <source>
        <dbReference type="ARBA" id="ARBA00022448"/>
    </source>
</evidence>
<evidence type="ECO:0000256" key="4">
    <source>
        <dbReference type="ARBA" id="ARBA00022692"/>
    </source>
</evidence>
<dbReference type="RefSeq" id="WP_094016299.1">
    <property type="nucleotide sequence ID" value="NZ_NMQW01000025.1"/>
</dbReference>
<dbReference type="GO" id="GO:0022857">
    <property type="term" value="F:transmembrane transporter activity"/>
    <property type="evidence" value="ECO:0007669"/>
    <property type="project" value="InterPro"/>
</dbReference>
<comment type="caution">
    <text evidence="9">The sequence shown here is derived from an EMBL/GenBank/DDBJ whole genome shotgun (WGS) entry which is preliminary data.</text>
</comment>
<comment type="similarity">
    <text evidence="7">Belongs to the drug/metabolite transporter (DMT) superfamily. Small multidrug resistance (SMR) (TC 2.A.7.1) family.</text>
</comment>
<evidence type="ECO:0000256" key="3">
    <source>
        <dbReference type="ARBA" id="ARBA00022475"/>
    </source>
</evidence>
<evidence type="ECO:0000256" key="8">
    <source>
        <dbReference type="SAM" id="Phobius"/>
    </source>
</evidence>
<feature type="transmembrane region" description="Helical" evidence="8">
    <location>
        <begin position="59"/>
        <end position="79"/>
    </location>
</feature>
<accession>A0A229UN98</accession>
<keyword evidence="3" id="KW-1003">Cell membrane</keyword>
<dbReference type="PANTHER" id="PTHR30561:SF0">
    <property type="entry name" value="GUANIDINIUM EXPORTER"/>
    <property type="match status" value="1"/>
</dbReference>
<sequence length="104" mass="11065">MSWVFLIFAGLMEVVSVIFIKKSDGFTRWKPTLVCLCAMGLSLYSLSMALKHIPIGTAYSIWTGIGAAGASIVGIIAFGESRDPKRIACILMIIAGVIGLKVTG</sequence>
<keyword evidence="4 7" id="KW-0812">Transmembrane</keyword>
<evidence type="ECO:0000256" key="5">
    <source>
        <dbReference type="ARBA" id="ARBA00022989"/>
    </source>
</evidence>
<dbReference type="InterPro" id="IPR045324">
    <property type="entry name" value="Small_multidrug_res"/>
</dbReference>
<evidence type="ECO:0000313" key="9">
    <source>
        <dbReference type="EMBL" id="OXM84851.1"/>
    </source>
</evidence>
<dbReference type="EMBL" id="NMQW01000025">
    <property type="protein sequence ID" value="OXM84851.1"/>
    <property type="molecule type" value="Genomic_DNA"/>
</dbReference>
<keyword evidence="6 8" id="KW-0472">Membrane</keyword>
<protein>
    <submittedName>
        <fullName evidence="9">QacE family quaternary ammonium compound efflux SMR transporter</fullName>
    </submittedName>
</protein>
<dbReference type="InterPro" id="IPR037185">
    <property type="entry name" value="EmrE-like"/>
</dbReference>